<feature type="transmembrane region" description="Helical" evidence="6">
    <location>
        <begin position="223"/>
        <end position="245"/>
    </location>
</feature>
<reference evidence="7 8" key="1">
    <citation type="submission" date="2019-01" db="EMBL/GenBank/DDBJ databases">
        <title>Spirosoma flava sp. nov., a propanil-degrading bacterium isolated from herbicide-contaminated soil.</title>
        <authorList>
            <person name="Zhang L."/>
            <person name="Jiang J.-D."/>
        </authorList>
    </citation>
    <scope>NUCLEOTIDE SEQUENCE [LARGE SCALE GENOMIC DNA]</scope>
    <source>
        <strain evidence="7 8">TY50</strain>
    </source>
</reference>
<keyword evidence="4 6" id="KW-1133">Transmembrane helix</keyword>
<name>A0A4Q2UF61_9BACT</name>
<evidence type="ECO:0000313" key="8">
    <source>
        <dbReference type="Proteomes" id="UP000290407"/>
    </source>
</evidence>
<keyword evidence="8" id="KW-1185">Reference proteome</keyword>
<sequence>MKKAIVRQIIPIGLAIGLLWYVLDGIPLTDLAAQFRQADSRWLALAGALIVGFYLLRAARWQLTLQALGYRPTLFRTAVALLAGAMASMIIPGAGELTRCGTLQRTDGIPLAQGIGSVVAERVIDILMLGVLIGLTLLLEFNRAGQYLLDLLGPSLTRVSIRTDTGLWVGLGVLTGLVAAGLVYWLARTPAIRQHWLTARLLGVGRSVGQGFLGIRRLRQPGLFIGLTVLSYVLIGSVTYVLFLASARTSALPPTAALTILTVSSLGGLAVPTQGGLGTYHFLVSRVLMLYGLNEPEGVIVATFIHAVQIGYSLLLSGISFLIVPILIQTRPQTNGLEG</sequence>
<keyword evidence="5 6" id="KW-0472">Membrane</keyword>
<dbReference type="PANTHER" id="PTHR39087:SF2">
    <property type="entry name" value="UPF0104 MEMBRANE PROTEIN MJ1595"/>
    <property type="match status" value="1"/>
</dbReference>
<feature type="transmembrane region" description="Helical" evidence="6">
    <location>
        <begin position="167"/>
        <end position="187"/>
    </location>
</feature>
<dbReference type="AlphaFoldDB" id="A0A4Q2UF61"/>
<evidence type="ECO:0000256" key="3">
    <source>
        <dbReference type="ARBA" id="ARBA00022692"/>
    </source>
</evidence>
<gene>
    <name evidence="7" type="ORF">EQG79_23455</name>
</gene>
<protein>
    <submittedName>
        <fullName evidence="7">Flippase-like domain-containing protein</fullName>
    </submittedName>
</protein>
<dbReference type="Pfam" id="PF03706">
    <property type="entry name" value="LPG_synthase_TM"/>
    <property type="match status" value="1"/>
</dbReference>
<keyword evidence="3 6" id="KW-0812">Transmembrane</keyword>
<evidence type="ECO:0000256" key="4">
    <source>
        <dbReference type="ARBA" id="ARBA00022989"/>
    </source>
</evidence>
<feature type="transmembrane region" description="Helical" evidence="6">
    <location>
        <begin position="73"/>
        <end position="95"/>
    </location>
</feature>
<feature type="transmembrane region" description="Helical" evidence="6">
    <location>
        <begin position="42"/>
        <end position="61"/>
    </location>
</feature>
<keyword evidence="2" id="KW-1003">Cell membrane</keyword>
<evidence type="ECO:0000256" key="1">
    <source>
        <dbReference type="ARBA" id="ARBA00004651"/>
    </source>
</evidence>
<comment type="subcellular location">
    <subcellularLocation>
        <location evidence="1">Cell membrane</location>
        <topology evidence="1">Multi-pass membrane protein</topology>
    </subcellularLocation>
</comment>
<dbReference type="NCBIfam" id="TIGR00374">
    <property type="entry name" value="flippase-like domain"/>
    <property type="match status" value="1"/>
</dbReference>
<evidence type="ECO:0000256" key="6">
    <source>
        <dbReference type="SAM" id="Phobius"/>
    </source>
</evidence>
<feature type="transmembrane region" description="Helical" evidence="6">
    <location>
        <begin position="303"/>
        <end position="328"/>
    </location>
</feature>
<evidence type="ECO:0000313" key="7">
    <source>
        <dbReference type="EMBL" id="RYC67664.1"/>
    </source>
</evidence>
<comment type="caution">
    <text evidence="7">The sequence shown here is derived from an EMBL/GenBank/DDBJ whole genome shotgun (WGS) entry which is preliminary data.</text>
</comment>
<proteinExistence type="predicted"/>
<feature type="transmembrane region" description="Helical" evidence="6">
    <location>
        <begin position="115"/>
        <end position="139"/>
    </location>
</feature>
<dbReference type="PANTHER" id="PTHR39087">
    <property type="entry name" value="UPF0104 MEMBRANE PROTEIN MJ1595"/>
    <property type="match status" value="1"/>
</dbReference>
<feature type="transmembrane region" description="Helical" evidence="6">
    <location>
        <begin position="5"/>
        <end position="22"/>
    </location>
</feature>
<dbReference type="EMBL" id="SBLB01000007">
    <property type="protein sequence ID" value="RYC67664.1"/>
    <property type="molecule type" value="Genomic_DNA"/>
</dbReference>
<feature type="transmembrane region" description="Helical" evidence="6">
    <location>
        <begin position="257"/>
        <end position="283"/>
    </location>
</feature>
<dbReference type="Proteomes" id="UP000290407">
    <property type="component" value="Unassembled WGS sequence"/>
</dbReference>
<evidence type="ECO:0000256" key="5">
    <source>
        <dbReference type="ARBA" id="ARBA00023136"/>
    </source>
</evidence>
<dbReference type="InterPro" id="IPR022791">
    <property type="entry name" value="L-PG_synthase/AglD"/>
</dbReference>
<dbReference type="GO" id="GO:0005886">
    <property type="term" value="C:plasma membrane"/>
    <property type="evidence" value="ECO:0007669"/>
    <property type="project" value="UniProtKB-SubCell"/>
</dbReference>
<organism evidence="7 8">
    <name type="scientific">Spirosoma sordidisoli</name>
    <dbReference type="NCBI Taxonomy" id="2502893"/>
    <lineage>
        <taxon>Bacteria</taxon>
        <taxon>Pseudomonadati</taxon>
        <taxon>Bacteroidota</taxon>
        <taxon>Cytophagia</taxon>
        <taxon>Cytophagales</taxon>
        <taxon>Cytophagaceae</taxon>
        <taxon>Spirosoma</taxon>
    </lineage>
</organism>
<evidence type="ECO:0000256" key="2">
    <source>
        <dbReference type="ARBA" id="ARBA00022475"/>
    </source>
</evidence>
<dbReference type="RefSeq" id="WP_129604692.1">
    <property type="nucleotide sequence ID" value="NZ_SBLB01000007.1"/>
</dbReference>
<accession>A0A4Q2UF61</accession>